<evidence type="ECO:0000313" key="9">
    <source>
        <dbReference type="Proteomes" id="UP000282323"/>
    </source>
</evidence>
<protein>
    <recommendedName>
        <fullName evidence="2">histidine kinase</fullName>
        <ecNumber evidence="2">2.7.13.3</ecNumber>
    </recommendedName>
</protein>
<keyword evidence="5" id="KW-0418">Kinase</keyword>
<feature type="domain" description="MEDS" evidence="7">
    <location>
        <begin position="33"/>
        <end position="191"/>
    </location>
</feature>
<organism evidence="8 9">
    <name type="scientific">Natrarchaeobius chitinivorans</name>
    <dbReference type="NCBI Taxonomy" id="1679083"/>
    <lineage>
        <taxon>Archaea</taxon>
        <taxon>Methanobacteriati</taxon>
        <taxon>Methanobacteriota</taxon>
        <taxon>Stenosarchaea group</taxon>
        <taxon>Halobacteria</taxon>
        <taxon>Halobacteriales</taxon>
        <taxon>Natrialbaceae</taxon>
        <taxon>Natrarchaeobius</taxon>
    </lineage>
</organism>
<gene>
    <name evidence="8" type="ORF">EA473_20060</name>
</gene>
<dbReference type="GO" id="GO:0005524">
    <property type="term" value="F:ATP binding"/>
    <property type="evidence" value="ECO:0007669"/>
    <property type="project" value="UniProtKB-KW"/>
</dbReference>
<dbReference type="PANTHER" id="PTHR44936:SF10">
    <property type="entry name" value="SENSOR PROTEIN RSTB"/>
    <property type="match status" value="1"/>
</dbReference>
<dbReference type="Gene3D" id="3.30.565.10">
    <property type="entry name" value="Histidine kinase-like ATPase, C-terminal domain"/>
    <property type="match status" value="1"/>
</dbReference>
<name>A0A3N6P065_NATCH</name>
<dbReference type="InterPro" id="IPR025847">
    <property type="entry name" value="MEDS_domain"/>
</dbReference>
<evidence type="ECO:0000259" key="7">
    <source>
        <dbReference type="Pfam" id="PF14417"/>
    </source>
</evidence>
<evidence type="ECO:0000256" key="5">
    <source>
        <dbReference type="ARBA" id="ARBA00022777"/>
    </source>
</evidence>
<dbReference type="SUPFAM" id="SSF55874">
    <property type="entry name" value="ATPase domain of HSP90 chaperone/DNA topoisomerase II/histidine kinase"/>
    <property type="match status" value="1"/>
</dbReference>
<dbReference type="EMBL" id="REGA01000024">
    <property type="protein sequence ID" value="RQG90749.1"/>
    <property type="molecule type" value="Genomic_DNA"/>
</dbReference>
<comment type="catalytic activity">
    <reaction evidence="1">
        <text>ATP + protein L-histidine = ADP + protein N-phospho-L-histidine.</text>
        <dbReference type="EC" id="2.7.13.3"/>
    </reaction>
</comment>
<dbReference type="AlphaFoldDB" id="A0A3N6P065"/>
<evidence type="ECO:0000256" key="2">
    <source>
        <dbReference type="ARBA" id="ARBA00012438"/>
    </source>
</evidence>
<dbReference type="PANTHER" id="PTHR44936">
    <property type="entry name" value="SENSOR PROTEIN CREC"/>
    <property type="match status" value="1"/>
</dbReference>
<keyword evidence="6" id="KW-0067">ATP-binding</keyword>
<evidence type="ECO:0000256" key="3">
    <source>
        <dbReference type="ARBA" id="ARBA00022679"/>
    </source>
</evidence>
<dbReference type="Proteomes" id="UP000282323">
    <property type="component" value="Unassembled WGS sequence"/>
</dbReference>
<comment type="caution">
    <text evidence="8">The sequence shown here is derived from an EMBL/GenBank/DDBJ whole genome shotgun (WGS) entry which is preliminary data.</text>
</comment>
<dbReference type="EC" id="2.7.13.3" evidence="2"/>
<dbReference type="Pfam" id="PF14417">
    <property type="entry name" value="MEDS"/>
    <property type="match status" value="1"/>
</dbReference>
<proteinExistence type="predicted"/>
<dbReference type="InterPro" id="IPR036097">
    <property type="entry name" value="HisK_dim/P_sf"/>
</dbReference>
<keyword evidence="3" id="KW-0808">Transferase</keyword>
<reference evidence="8 9" key="1">
    <citation type="submission" date="2018-10" db="EMBL/GenBank/DDBJ databases">
        <title>Natrarchaeobius chitinivorans gen. nov., sp. nov., and Natrarchaeobius haloalkaliphilus sp. nov., alkaliphilic, chitin-utilizing haloarchaea from hypersaline alkaline lakes.</title>
        <authorList>
            <person name="Sorokin D.Y."/>
            <person name="Elcheninov A.G."/>
            <person name="Kostrikina N.A."/>
            <person name="Bale N.J."/>
            <person name="Sinninghe Damste J.S."/>
            <person name="Khijniak T.V."/>
            <person name="Kublanov I.V."/>
            <person name="Toshchakov S.V."/>
        </authorList>
    </citation>
    <scope>NUCLEOTIDE SEQUENCE [LARGE SCALE GENOMIC DNA]</scope>
    <source>
        <strain evidence="8 9">AArcht4T</strain>
    </source>
</reference>
<sequence length="463" mass="52291">MLEFNIENQGLNISNFNQKRLQSRLQKTADANHLALLFDTVEEQLNATIPFLKSGLENNESCLYLADESTEKEIWSALEGVGVDRDAVDTGQLVVEKVGDTYLDGPGFDVDSMLDFLMGTVDDQLESGFDGLRVTGEMTWTINQDIPFKDIVEYESRFDQLAADLPCVALCQYDLDRFAPEKLIDVIHTHPHIVYKGKICSNTYYTPPDEFLGAEKPELEVDRMLDTTFDLASAQDEILRREQRLQVVNRVLRHNIRNDLNVILGHSDILSEELDSEELQSSAEQIHTTAQELFAIAKEAKRIEDSLDEKPPVQVPLPLSQIVGRIIEDVMRENPGKQIRSSLEDEIWVEGSEDLEFAVQMLLETLIEHTDTVNISAEIEGKGSYATFDLVIEVEEQTLPDSEIESLMKGQETPLRHSSGIGLWIVNWIVESSDGELSFETDNEYTRIIVSLTALEENGVEEH</sequence>
<evidence type="ECO:0000256" key="1">
    <source>
        <dbReference type="ARBA" id="ARBA00000085"/>
    </source>
</evidence>
<keyword evidence="4" id="KW-0547">Nucleotide-binding</keyword>
<keyword evidence="9" id="KW-1185">Reference proteome</keyword>
<evidence type="ECO:0000313" key="8">
    <source>
        <dbReference type="EMBL" id="RQG90749.1"/>
    </source>
</evidence>
<evidence type="ECO:0000256" key="4">
    <source>
        <dbReference type="ARBA" id="ARBA00022741"/>
    </source>
</evidence>
<dbReference type="GO" id="GO:0000155">
    <property type="term" value="F:phosphorelay sensor kinase activity"/>
    <property type="evidence" value="ECO:0007669"/>
    <property type="project" value="InterPro"/>
</dbReference>
<dbReference type="InterPro" id="IPR050980">
    <property type="entry name" value="2C_sensor_his_kinase"/>
</dbReference>
<evidence type="ECO:0000256" key="6">
    <source>
        <dbReference type="ARBA" id="ARBA00022840"/>
    </source>
</evidence>
<accession>A0A3N6P065</accession>
<dbReference type="InterPro" id="IPR036890">
    <property type="entry name" value="HATPase_C_sf"/>
</dbReference>
<dbReference type="SUPFAM" id="SSF47384">
    <property type="entry name" value="Homodimeric domain of signal transducing histidine kinase"/>
    <property type="match status" value="1"/>
</dbReference>